<evidence type="ECO:0000313" key="2">
    <source>
        <dbReference type="EMBL" id="CAA9234168.1"/>
    </source>
</evidence>
<gene>
    <name evidence="2" type="ORF">AVDCRST_MAG41-1135</name>
</gene>
<name>A0A6J4HWX7_9ACTN</name>
<evidence type="ECO:0000256" key="1">
    <source>
        <dbReference type="SAM" id="MobiDB-lite"/>
    </source>
</evidence>
<protein>
    <submittedName>
        <fullName evidence="2">Uncharacterized protein</fullName>
    </submittedName>
</protein>
<accession>A0A6J4HWX7</accession>
<dbReference type="AlphaFoldDB" id="A0A6J4HWX7"/>
<sequence length="37" mass="3769">MGRRSRPSAAASRRSPAARAARTRSSRAAVNSSGASP</sequence>
<feature type="compositionally biased region" description="Low complexity" evidence="1">
    <location>
        <begin position="7"/>
        <end position="20"/>
    </location>
</feature>
<proteinExistence type="predicted"/>
<dbReference type="EMBL" id="CADCTP010000108">
    <property type="protein sequence ID" value="CAA9234168.1"/>
    <property type="molecule type" value="Genomic_DNA"/>
</dbReference>
<reference evidence="2" key="1">
    <citation type="submission" date="2020-02" db="EMBL/GenBank/DDBJ databases">
        <authorList>
            <person name="Meier V. D."/>
        </authorList>
    </citation>
    <scope>NUCLEOTIDE SEQUENCE</scope>
    <source>
        <strain evidence="2">AVDCRST_MAG41</strain>
    </source>
</reference>
<organism evidence="2">
    <name type="scientific">uncultured Mycobacteriales bacterium</name>
    <dbReference type="NCBI Taxonomy" id="581187"/>
    <lineage>
        <taxon>Bacteria</taxon>
        <taxon>Bacillati</taxon>
        <taxon>Actinomycetota</taxon>
        <taxon>Actinomycetes</taxon>
        <taxon>Mycobacteriales</taxon>
        <taxon>environmental samples</taxon>
    </lineage>
</organism>
<feature type="region of interest" description="Disordered" evidence="1">
    <location>
        <begin position="1"/>
        <end position="37"/>
    </location>
</feature>